<dbReference type="GO" id="GO:0005783">
    <property type="term" value="C:endoplasmic reticulum"/>
    <property type="evidence" value="ECO:0007669"/>
    <property type="project" value="TreeGrafter"/>
</dbReference>
<evidence type="ECO:0000256" key="2">
    <source>
        <dbReference type="ARBA" id="ARBA00023315"/>
    </source>
</evidence>
<name>A0A1Y1JQC1_PLAGO</name>
<dbReference type="InterPro" id="IPR002123">
    <property type="entry name" value="Plipid/glycerol_acylTrfase"/>
</dbReference>
<dbReference type="SUPFAM" id="SSF69593">
    <property type="entry name" value="Glycerol-3-phosphate (1)-acyltransferase"/>
    <property type="match status" value="1"/>
</dbReference>
<dbReference type="PANTHER" id="PTHR10434:SF11">
    <property type="entry name" value="1-ACYL-SN-GLYCEROL-3-PHOSPHATE ACYLTRANSFERASE"/>
    <property type="match status" value="1"/>
</dbReference>
<dbReference type="OrthoDB" id="417078at2759"/>
<keyword evidence="3" id="KW-1133">Transmembrane helix</keyword>
<gene>
    <name evidence="5" type="ORF">PGO_126410</name>
</gene>
<dbReference type="AlphaFoldDB" id="A0A1Y1JQC1"/>
<dbReference type="GO" id="GO:0006654">
    <property type="term" value="P:phosphatidic acid biosynthetic process"/>
    <property type="evidence" value="ECO:0007669"/>
    <property type="project" value="TreeGrafter"/>
</dbReference>
<keyword evidence="3" id="KW-0472">Membrane</keyword>
<organism evidence="5 6">
    <name type="scientific">Plasmodium gonderi</name>
    <dbReference type="NCBI Taxonomy" id="77519"/>
    <lineage>
        <taxon>Eukaryota</taxon>
        <taxon>Sar</taxon>
        <taxon>Alveolata</taxon>
        <taxon>Apicomplexa</taxon>
        <taxon>Aconoidasida</taxon>
        <taxon>Haemosporida</taxon>
        <taxon>Plasmodiidae</taxon>
        <taxon>Plasmodium</taxon>
        <taxon>Plasmodium (Plasmodium)</taxon>
    </lineage>
</organism>
<dbReference type="PANTHER" id="PTHR10434">
    <property type="entry name" value="1-ACYL-SN-GLYCEROL-3-PHOSPHATE ACYLTRANSFERASE"/>
    <property type="match status" value="1"/>
</dbReference>
<dbReference type="GeneID" id="39749380"/>
<dbReference type="RefSeq" id="XP_028545232.1">
    <property type="nucleotide sequence ID" value="XM_028689431.1"/>
</dbReference>
<evidence type="ECO:0000313" key="6">
    <source>
        <dbReference type="Proteomes" id="UP000195521"/>
    </source>
</evidence>
<dbReference type="GO" id="GO:0003841">
    <property type="term" value="F:1-acylglycerol-3-phosphate O-acyltransferase activity"/>
    <property type="evidence" value="ECO:0007669"/>
    <property type="project" value="TreeGrafter"/>
</dbReference>
<keyword evidence="1 5" id="KW-0808">Transferase</keyword>
<feature type="transmembrane region" description="Helical" evidence="3">
    <location>
        <begin position="60"/>
        <end position="80"/>
    </location>
</feature>
<dbReference type="CDD" id="cd07989">
    <property type="entry name" value="LPLAT_AGPAT-like"/>
    <property type="match status" value="1"/>
</dbReference>
<reference evidence="6" key="1">
    <citation type="submission" date="2017-04" db="EMBL/GenBank/DDBJ databases">
        <title>Plasmodium gonderi genome.</title>
        <authorList>
            <person name="Arisue N."/>
            <person name="Honma H."/>
            <person name="Kawai S."/>
            <person name="Tougan T."/>
            <person name="Tanabe K."/>
            <person name="Horii T."/>
        </authorList>
    </citation>
    <scope>NUCLEOTIDE SEQUENCE [LARGE SCALE GENOMIC DNA]</scope>
    <source>
        <strain evidence="6">ATCC 30045</strain>
    </source>
</reference>
<protein>
    <submittedName>
        <fullName evidence="5">1-acyl-sn-glycerol-3-phosphate acyltransferase</fullName>
    </submittedName>
</protein>
<dbReference type="SMART" id="SM00563">
    <property type="entry name" value="PlsC"/>
    <property type="match status" value="1"/>
</dbReference>
<feature type="domain" description="Phospholipid/glycerol acyltransferase" evidence="4">
    <location>
        <begin position="97"/>
        <end position="220"/>
    </location>
</feature>
<dbReference type="Proteomes" id="UP000195521">
    <property type="component" value="Unassembled WGS sequence"/>
</dbReference>
<evidence type="ECO:0000256" key="1">
    <source>
        <dbReference type="ARBA" id="ARBA00022679"/>
    </source>
</evidence>
<keyword evidence="3" id="KW-0812">Transmembrane</keyword>
<evidence type="ECO:0000256" key="3">
    <source>
        <dbReference type="SAM" id="Phobius"/>
    </source>
</evidence>
<comment type="caution">
    <text evidence="5">The sequence shown here is derived from an EMBL/GenBank/DDBJ whole genome shotgun (WGS) entry which is preliminary data.</text>
</comment>
<dbReference type="OMA" id="FYPTPGM"/>
<evidence type="ECO:0000259" key="4">
    <source>
        <dbReference type="SMART" id="SM00563"/>
    </source>
</evidence>
<sequence length="292" mass="33494">MDDSIKKRYKQSHVVIRFLITVYIKIFLFILLTLALGCQIICIILFFPLIICNKKARVTILGYCFRLFMCLMWCPLNPFWKLKIIRKAKKGYKVSKTLLFCNHLSSLDPWIVNAGVIQWNLKFVFKSSLYNVPIGGQALYLSGDIPVYFTKGKGGWEVKQGGTEEVMKLCKLYQNMNISTVVFPEGTRSITGELQFFKTGFFRFAIENNCEILPCALHATNNVWPIKSKLHDMGTVYFSVGEPFYPTPGMTVEQLIEKTRNSILDLIKEFPDYDPQIDKLATEATKLRGHGL</sequence>
<proteinExistence type="predicted"/>
<keyword evidence="2 5" id="KW-0012">Acyltransferase</keyword>
<accession>A0A1Y1JQC1</accession>
<feature type="transmembrane region" description="Helical" evidence="3">
    <location>
        <begin position="20"/>
        <end position="48"/>
    </location>
</feature>
<keyword evidence="6" id="KW-1185">Reference proteome</keyword>
<dbReference type="EMBL" id="BDQF01000013">
    <property type="protein sequence ID" value="GAW82643.1"/>
    <property type="molecule type" value="Genomic_DNA"/>
</dbReference>
<dbReference type="Pfam" id="PF01553">
    <property type="entry name" value="Acyltransferase"/>
    <property type="match status" value="1"/>
</dbReference>
<evidence type="ECO:0000313" key="5">
    <source>
        <dbReference type="EMBL" id="GAW82643.1"/>
    </source>
</evidence>